<organism evidence="1 2">
    <name type="scientific">Arthrobotrys flagrans</name>
    <name type="common">Nematode-trapping fungus</name>
    <name type="synonym">Trichothecium flagrans</name>
    <dbReference type="NCBI Taxonomy" id="97331"/>
    <lineage>
        <taxon>Eukaryota</taxon>
        <taxon>Fungi</taxon>
        <taxon>Dikarya</taxon>
        <taxon>Ascomycota</taxon>
        <taxon>Pezizomycotina</taxon>
        <taxon>Orbiliomycetes</taxon>
        <taxon>Orbiliales</taxon>
        <taxon>Orbiliaceae</taxon>
        <taxon>Arthrobotrys</taxon>
    </lineage>
</organism>
<dbReference type="OrthoDB" id="5281595at2759"/>
<reference evidence="1 2" key="1">
    <citation type="submission" date="2019-01" db="EMBL/GenBank/DDBJ databases">
        <title>Intercellular communication is required for trap formation in the nematode-trapping fungus Duddingtonia flagrans.</title>
        <authorList>
            <person name="Youssar L."/>
            <person name="Wernet V."/>
            <person name="Hensel N."/>
            <person name="Hildebrandt H.-G."/>
            <person name="Fischer R."/>
        </authorList>
    </citation>
    <scope>NUCLEOTIDE SEQUENCE [LARGE SCALE GENOMIC DNA]</scope>
    <source>
        <strain evidence="1 2">CBS H-5679</strain>
    </source>
</reference>
<comment type="caution">
    <text evidence="1">The sequence shown here is derived from an EMBL/GenBank/DDBJ whole genome shotgun (WGS) entry which is preliminary data.</text>
</comment>
<dbReference type="RefSeq" id="XP_067489252.1">
    <property type="nucleotide sequence ID" value="XM_067634753.1"/>
</dbReference>
<proteinExistence type="predicted"/>
<dbReference type="Proteomes" id="UP000283090">
    <property type="component" value="Unassembled WGS sequence"/>
</dbReference>
<sequence length="660" mass="74668">MARMTVSLPYDVLCLIAGFIASRRDLISFCQASRETRDAAIPHIYNTIFFESWPNIGSRQLADQYTVGYPIKTLFDILNEDLRRLPDRQTRATLIRSLCHAAIPDTSDRTIGRTKDIFMNQLVYLIETLPRLQSLSITTVDLLIPECEAAISASQTITDLTITPQNFVAITCESRRLAQSTTWFLPLWGNISSSVLKSLTITSLPPSHHSVLDRISVLGSVELWNIISNCPGLRHLDIRVKISSRDRGNNYVKDLAGRVSNNTGFVVEDPASDVVGTLRPSYTPLVRLVRLETLRLENCTMAAFELNRLDPCSWKKLHIPFNGRKKLFKELGNNGLTSNGERSMAFPRNLKSLVVDNLPLSSDRKEAWHKNFEKQFGELRLDELIVITQKADFWVGGTPSRIAGLSATRDGHDLSPNTRNEAINLISGSRQASVENRQPIWRSASPIHDSYMTSTLHDIPGNQGVIEPGMGTWLKRLLLKGSWAMTKGLMAQLLGTCYGLEEFGVALLWREWEHKVSNFSASLKRLRQLKALIILNEPQSTNMNPEWGLPLPTKNKVWGSKLEFEDDSFLQFGQSQERLRYWGVGKKMWIAVLEEGEESNRWKRNYGEGSSKGSSVLRRVFREVDRESVDGVEILEWIRFCDAGWVSEAEDSRVLVSYNL</sequence>
<protein>
    <recommendedName>
        <fullName evidence="3">F-box domain-containing protein</fullName>
    </recommendedName>
</protein>
<keyword evidence="2" id="KW-1185">Reference proteome</keyword>
<gene>
    <name evidence="1" type="ORF">DFL_005487</name>
</gene>
<evidence type="ECO:0000313" key="1">
    <source>
        <dbReference type="EMBL" id="RVD83708.1"/>
    </source>
</evidence>
<evidence type="ECO:0000313" key="2">
    <source>
        <dbReference type="Proteomes" id="UP000283090"/>
    </source>
</evidence>
<name>A0A436ZXK5_ARTFL</name>
<dbReference type="EMBL" id="SAEB01000007">
    <property type="protein sequence ID" value="RVD83708.1"/>
    <property type="molecule type" value="Genomic_DNA"/>
</dbReference>
<evidence type="ECO:0008006" key="3">
    <source>
        <dbReference type="Google" id="ProtNLM"/>
    </source>
</evidence>
<dbReference type="AlphaFoldDB" id="A0A436ZXK5"/>
<dbReference type="SUPFAM" id="SSF52047">
    <property type="entry name" value="RNI-like"/>
    <property type="match status" value="1"/>
</dbReference>
<accession>A0A436ZXK5</accession>
<dbReference type="GeneID" id="93587798"/>
<dbReference type="VEuPathDB" id="FungiDB:DFL_005487"/>